<dbReference type="Proteomes" id="UP000717981">
    <property type="component" value="Unassembled WGS sequence"/>
</dbReference>
<gene>
    <name evidence="1" type="ORF">CR938_11755</name>
</gene>
<proteinExistence type="predicted"/>
<keyword evidence="2" id="KW-1185">Reference proteome</keyword>
<dbReference type="AlphaFoldDB" id="A0A921TES0"/>
<reference evidence="1" key="1">
    <citation type="submission" date="2017-10" db="EMBL/GenBank/DDBJ databases">
        <title>Whole genome sequencing of members of genus Pseudoxanthomonas.</title>
        <authorList>
            <person name="Kumar S."/>
            <person name="Bansal K."/>
            <person name="Kaur A."/>
            <person name="Patil P."/>
            <person name="Sharma S."/>
            <person name="Patil P.B."/>
        </authorList>
    </citation>
    <scope>NUCLEOTIDE SEQUENCE</scope>
    <source>
        <strain evidence="1">DSM 22914</strain>
    </source>
</reference>
<sequence length="75" mass="8415">MAITRLFSFLSALAGPVPDAELDGRNARRIRPVGHFREFTLPRRYQRGGAPQPRRNPALRGLLRVIVPLTGEKIP</sequence>
<organism evidence="1 2">
    <name type="scientific">Pseudoxanthomonas taiwanensis</name>
    <dbReference type="NCBI Taxonomy" id="176598"/>
    <lineage>
        <taxon>Bacteria</taxon>
        <taxon>Pseudomonadati</taxon>
        <taxon>Pseudomonadota</taxon>
        <taxon>Gammaproteobacteria</taxon>
        <taxon>Lysobacterales</taxon>
        <taxon>Lysobacteraceae</taxon>
        <taxon>Pseudoxanthomonas</taxon>
    </lineage>
</organism>
<dbReference type="EMBL" id="PDWK01000067">
    <property type="protein sequence ID" value="KAF1687097.1"/>
    <property type="molecule type" value="Genomic_DNA"/>
</dbReference>
<evidence type="ECO:0000313" key="1">
    <source>
        <dbReference type="EMBL" id="KAF1687097.1"/>
    </source>
</evidence>
<evidence type="ECO:0000313" key="2">
    <source>
        <dbReference type="Proteomes" id="UP000717981"/>
    </source>
</evidence>
<name>A0A921TES0_9GAMM</name>
<protein>
    <submittedName>
        <fullName evidence="1">Uncharacterized protein</fullName>
    </submittedName>
</protein>
<dbReference type="RefSeq" id="WP_162125197.1">
    <property type="nucleotide sequence ID" value="NZ_PDWK01000067.1"/>
</dbReference>
<dbReference type="OrthoDB" id="5988216at2"/>
<accession>A0A921TES0</accession>
<comment type="caution">
    <text evidence="1">The sequence shown here is derived from an EMBL/GenBank/DDBJ whole genome shotgun (WGS) entry which is preliminary data.</text>
</comment>